<dbReference type="EMBL" id="CP118157">
    <property type="protein sequence ID" value="WOF23016.1"/>
    <property type="molecule type" value="Genomic_DNA"/>
</dbReference>
<gene>
    <name evidence="9" type="ORF">N8K70_16720</name>
</gene>
<evidence type="ECO:0000313" key="10">
    <source>
        <dbReference type="Proteomes" id="UP001305498"/>
    </source>
</evidence>
<dbReference type="InterPro" id="IPR050388">
    <property type="entry name" value="ABC_Ni/Peptide_Import"/>
</dbReference>
<dbReference type="Pfam" id="PF00005">
    <property type="entry name" value="ABC_tran"/>
    <property type="match status" value="2"/>
</dbReference>
<keyword evidence="7" id="KW-0472">Membrane</keyword>
<proteinExistence type="inferred from homology"/>
<dbReference type="PANTHER" id="PTHR43297">
    <property type="entry name" value="OLIGOPEPTIDE TRANSPORT ATP-BINDING PROTEIN APPD"/>
    <property type="match status" value="1"/>
</dbReference>
<evidence type="ECO:0000256" key="6">
    <source>
        <dbReference type="ARBA" id="ARBA00022840"/>
    </source>
</evidence>
<evidence type="ECO:0000256" key="1">
    <source>
        <dbReference type="ARBA" id="ARBA00004202"/>
    </source>
</evidence>
<evidence type="ECO:0000313" key="9">
    <source>
        <dbReference type="EMBL" id="WOF23016.1"/>
    </source>
</evidence>
<evidence type="ECO:0000256" key="5">
    <source>
        <dbReference type="ARBA" id="ARBA00022741"/>
    </source>
</evidence>
<protein>
    <submittedName>
        <fullName evidence="9">ABC transporter ATP-binding protein</fullName>
    </submittedName>
</protein>
<keyword evidence="5" id="KW-0547">Nucleotide-binding</keyword>
<dbReference type="NCBIfam" id="NF007739">
    <property type="entry name" value="PRK10419.1"/>
    <property type="match status" value="2"/>
</dbReference>
<feature type="domain" description="ABC transporter" evidence="8">
    <location>
        <begin position="300"/>
        <end position="539"/>
    </location>
</feature>
<feature type="domain" description="ABC transporter" evidence="8">
    <location>
        <begin position="21"/>
        <end position="271"/>
    </location>
</feature>
<dbReference type="GO" id="GO:0005524">
    <property type="term" value="F:ATP binding"/>
    <property type="evidence" value="ECO:0007669"/>
    <property type="project" value="UniProtKB-KW"/>
</dbReference>
<dbReference type="NCBIfam" id="NF008453">
    <property type="entry name" value="PRK11308.1"/>
    <property type="match status" value="2"/>
</dbReference>
<sequence length="547" mass="58589">MSDGIPRGGTARDDAARDDVLTVEGLHVRYRSGRRTIDAVRGVDLRVPRGGIVALVGESGSGKSSVSQALVRRLPENGLVSGGAVRFDGVDLTRVRERELRRIRGGRIGFVPQDPNASLNPVMRVGEQIAEGLRLHVGLSRVDAAERAVRILGDVGLPHPEARARQYPHELSGGMKQRVLIGMAWSCDPRLVIADEPTSALDVTVQRHVLDQIASLAAERGTAVLLVTHDLGVAKDRAQEVVVMQQGLVVDQGTTAEVLGAPRTEYTRELVAAAPGLTSRRLEPSIEGDSVEDVDAPVLLEVDGLRKTFGDFVAVGGVSFAVRAGQTVALVGESGSGKTTTARMAARIADADEGRLLFRGEDVTALRGAGLREWRRSVQVVYQNPFGSLDPRMSIEAVVAEPLRAFRIGSRPERARRVRGLLDAVRLPSSVAERLPAELSGGQRQRVAIARALALQPDLLVLDEPVSALDVSVQTQILQVLVDLQASLGLGYLFITHDFGVVRQIADHVVVMRAGKVVEQGAARRMLSTPGSDYARELLEAVPGSLG</sequence>
<evidence type="ECO:0000256" key="3">
    <source>
        <dbReference type="ARBA" id="ARBA00022448"/>
    </source>
</evidence>
<evidence type="ECO:0000259" key="8">
    <source>
        <dbReference type="PROSITE" id="PS50893"/>
    </source>
</evidence>
<dbReference type="InterPro" id="IPR017871">
    <property type="entry name" value="ABC_transporter-like_CS"/>
</dbReference>
<evidence type="ECO:0000256" key="7">
    <source>
        <dbReference type="ARBA" id="ARBA00023136"/>
    </source>
</evidence>
<dbReference type="InterPro" id="IPR027417">
    <property type="entry name" value="P-loop_NTPase"/>
</dbReference>
<comment type="similarity">
    <text evidence="2">Belongs to the ABC transporter superfamily.</text>
</comment>
<keyword evidence="10" id="KW-1185">Reference proteome</keyword>
<keyword evidence="3" id="KW-0813">Transport</keyword>
<dbReference type="Gene3D" id="3.40.50.300">
    <property type="entry name" value="P-loop containing nucleotide triphosphate hydrolases"/>
    <property type="match status" value="2"/>
</dbReference>
<keyword evidence="6 9" id="KW-0067">ATP-binding</keyword>
<dbReference type="PANTHER" id="PTHR43297:SF2">
    <property type="entry name" value="DIPEPTIDE TRANSPORT ATP-BINDING PROTEIN DPPD"/>
    <property type="match status" value="1"/>
</dbReference>
<comment type="subcellular location">
    <subcellularLocation>
        <location evidence="1">Cell membrane</location>
        <topology evidence="1">Peripheral membrane protein</topology>
    </subcellularLocation>
</comment>
<dbReference type="SUPFAM" id="SSF52540">
    <property type="entry name" value="P-loop containing nucleoside triphosphate hydrolases"/>
    <property type="match status" value="2"/>
</dbReference>
<evidence type="ECO:0000256" key="4">
    <source>
        <dbReference type="ARBA" id="ARBA00022475"/>
    </source>
</evidence>
<keyword evidence="4" id="KW-1003">Cell membrane</keyword>
<organism evidence="9 10">
    <name type="scientific">Microbacterium betulae</name>
    <dbReference type="NCBI Taxonomy" id="2981139"/>
    <lineage>
        <taxon>Bacteria</taxon>
        <taxon>Bacillati</taxon>
        <taxon>Actinomycetota</taxon>
        <taxon>Actinomycetes</taxon>
        <taxon>Micrococcales</taxon>
        <taxon>Microbacteriaceae</taxon>
        <taxon>Microbacterium</taxon>
    </lineage>
</organism>
<dbReference type="Proteomes" id="UP001305498">
    <property type="component" value="Chromosome"/>
</dbReference>
<dbReference type="GO" id="GO:0016887">
    <property type="term" value="F:ATP hydrolysis activity"/>
    <property type="evidence" value="ECO:0007669"/>
    <property type="project" value="InterPro"/>
</dbReference>
<evidence type="ECO:0000256" key="2">
    <source>
        <dbReference type="ARBA" id="ARBA00005417"/>
    </source>
</evidence>
<reference evidence="9 10" key="1">
    <citation type="submission" date="2023-02" db="EMBL/GenBank/DDBJ databases">
        <title>Microbacterium betulae sp. nov., isolated from birch wood.</title>
        <authorList>
            <person name="Pasciak M."/>
            <person name="Pawlik K.J."/>
            <person name="Martynowski D."/>
            <person name="Laczmanski L."/>
            <person name="Ciekot J."/>
            <person name="Szponar B."/>
            <person name="Wojcik-Fatla A."/>
            <person name="Mackiewicz B."/>
            <person name="Farian E."/>
            <person name="Cholewa G."/>
            <person name="Cholewa A."/>
            <person name="Dutkiewicz J."/>
        </authorList>
    </citation>
    <scope>NUCLEOTIDE SEQUENCE [LARGE SCALE GENOMIC DNA]</scope>
    <source>
        <strain evidence="9 10">AB</strain>
    </source>
</reference>
<name>A0AA97FGB9_9MICO</name>
<dbReference type="CDD" id="cd03257">
    <property type="entry name" value="ABC_NikE_OppD_transporters"/>
    <property type="match status" value="2"/>
</dbReference>
<dbReference type="KEGG" id="mbet:N8K70_16720"/>
<dbReference type="PROSITE" id="PS00211">
    <property type="entry name" value="ABC_TRANSPORTER_1"/>
    <property type="match status" value="2"/>
</dbReference>
<dbReference type="PROSITE" id="PS50893">
    <property type="entry name" value="ABC_TRANSPORTER_2"/>
    <property type="match status" value="2"/>
</dbReference>
<dbReference type="GO" id="GO:0005886">
    <property type="term" value="C:plasma membrane"/>
    <property type="evidence" value="ECO:0007669"/>
    <property type="project" value="UniProtKB-SubCell"/>
</dbReference>
<dbReference type="SMART" id="SM00382">
    <property type="entry name" value="AAA"/>
    <property type="match status" value="2"/>
</dbReference>
<dbReference type="RefSeq" id="WP_317139487.1">
    <property type="nucleotide sequence ID" value="NZ_CP118157.1"/>
</dbReference>
<accession>A0AA97FGB9</accession>
<dbReference type="InterPro" id="IPR003439">
    <property type="entry name" value="ABC_transporter-like_ATP-bd"/>
</dbReference>
<dbReference type="InterPro" id="IPR003593">
    <property type="entry name" value="AAA+_ATPase"/>
</dbReference>
<dbReference type="AlphaFoldDB" id="A0AA97FGB9"/>